<evidence type="ECO:0000256" key="3">
    <source>
        <dbReference type="ARBA" id="ARBA00022448"/>
    </source>
</evidence>
<evidence type="ECO:0000256" key="1">
    <source>
        <dbReference type="ARBA" id="ARBA00004173"/>
    </source>
</evidence>
<dbReference type="GO" id="GO:0005739">
    <property type="term" value="C:mitochondrion"/>
    <property type="evidence" value="ECO:0007669"/>
    <property type="project" value="UniProtKB-SubCell"/>
</dbReference>
<keyword evidence="10" id="KW-0443">Lipid metabolism</keyword>
<evidence type="ECO:0000313" key="15">
    <source>
        <dbReference type="EMBL" id="KAF2747061.1"/>
    </source>
</evidence>
<keyword evidence="5 13" id="KW-0444">Lipid biosynthesis</keyword>
<keyword evidence="3" id="KW-0813">Transport</keyword>
<dbReference type="Proteomes" id="UP000799440">
    <property type="component" value="Unassembled WGS sequence"/>
</dbReference>
<evidence type="ECO:0000256" key="7">
    <source>
        <dbReference type="ARBA" id="ARBA00022832"/>
    </source>
</evidence>
<keyword evidence="7" id="KW-0276">Fatty acid metabolism</keyword>
<evidence type="ECO:0000313" key="16">
    <source>
        <dbReference type="Proteomes" id="UP000799440"/>
    </source>
</evidence>
<keyword evidence="4 13" id="KW-0596">Phosphopantetheine</keyword>
<keyword evidence="11" id="KW-0496">Mitochondrion</keyword>
<dbReference type="PANTHER" id="PTHR20863:SF28">
    <property type="entry name" value="ACYL CARRIER PROTEIN, MITOCHONDRIAL"/>
    <property type="match status" value="1"/>
</dbReference>
<evidence type="ECO:0000256" key="6">
    <source>
        <dbReference type="ARBA" id="ARBA00022553"/>
    </source>
</evidence>
<comment type="subcellular location">
    <subcellularLocation>
        <location evidence="1">Mitochondrion</location>
    </subcellularLocation>
</comment>
<dbReference type="InterPro" id="IPR003231">
    <property type="entry name" value="ACP"/>
</dbReference>
<dbReference type="PROSITE" id="PS50075">
    <property type="entry name" value="CARRIER"/>
    <property type="match status" value="1"/>
</dbReference>
<reference evidence="15" key="1">
    <citation type="journal article" date="2020" name="Stud. Mycol.">
        <title>101 Dothideomycetes genomes: a test case for predicting lifestyles and emergence of pathogens.</title>
        <authorList>
            <person name="Haridas S."/>
            <person name="Albert R."/>
            <person name="Binder M."/>
            <person name="Bloem J."/>
            <person name="Labutti K."/>
            <person name="Salamov A."/>
            <person name="Andreopoulos B."/>
            <person name="Baker S."/>
            <person name="Barry K."/>
            <person name="Bills G."/>
            <person name="Bluhm B."/>
            <person name="Cannon C."/>
            <person name="Castanera R."/>
            <person name="Culley D."/>
            <person name="Daum C."/>
            <person name="Ezra D."/>
            <person name="Gonzalez J."/>
            <person name="Henrissat B."/>
            <person name="Kuo A."/>
            <person name="Liang C."/>
            <person name="Lipzen A."/>
            <person name="Lutzoni F."/>
            <person name="Magnuson J."/>
            <person name="Mondo S."/>
            <person name="Nolan M."/>
            <person name="Ohm R."/>
            <person name="Pangilinan J."/>
            <person name="Park H.-J."/>
            <person name="Ramirez L."/>
            <person name="Alfaro M."/>
            <person name="Sun H."/>
            <person name="Tritt A."/>
            <person name="Yoshinaga Y."/>
            <person name="Zwiers L.-H."/>
            <person name="Turgeon B."/>
            <person name="Goodwin S."/>
            <person name="Spatafora J."/>
            <person name="Crous P."/>
            <person name="Grigoriev I."/>
        </authorList>
    </citation>
    <scope>NUCLEOTIDE SEQUENCE</scope>
    <source>
        <strain evidence="15">CBS 119925</strain>
    </source>
</reference>
<dbReference type="InterPro" id="IPR036736">
    <property type="entry name" value="ACP-like_sf"/>
</dbReference>
<protein>
    <recommendedName>
        <fullName evidence="13">Acyl carrier protein</fullName>
    </recommendedName>
</protein>
<dbReference type="Gene3D" id="1.10.1200.10">
    <property type="entry name" value="ACP-like"/>
    <property type="match status" value="1"/>
</dbReference>
<accession>A0A6A6VCX9</accession>
<evidence type="ECO:0000256" key="13">
    <source>
        <dbReference type="RuleBase" id="RU000722"/>
    </source>
</evidence>
<evidence type="ECO:0000256" key="5">
    <source>
        <dbReference type="ARBA" id="ARBA00022516"/>
    </source>
</evidence>
<keyword evidence="16" id="KW-1185">Reference proteome</keyword>
<gene>
    <name evidence="15" type="ORF">M011DRAFT_519364</name>
</gene>
<keyword evidence="6" id="KW-0597">Phosphoprotein</keyword>
<evidence type="ECO:0000256" key="4">
    <source>
        <dbReference type="ARBA" id="ARBA00022450"/>
    </source>
</evidence>
<evidence type="ECO:0000259" key="14">
    <source>
        <dbReference type="PROSITE" id="PS50075"/>
    </source>
</evidence>
<dbReference type="PANTHER" id="PTHR20863">
    <property type="entry name" value="ACYL CARRIER PROTEIN"/>
    <property type="match status" value="1"/>
</dbReference>
<organism evidence="15 16">
    <name type="scientific">Sporormia fimetaria CBS 119925</name>
    <dbReference type="NCBI Taxonomy" id="1340428"/>
    <lineage>
        <taxon>Eukaryota</taxon>
        <taxon>Fungi</taxon>
        <taxon>Dikarya</taxon>
        <taxon>Ascomycota</taxon>
        <taxon>Pezizomycotina</taxon>
        <taxon>Dothideomycetes</taxon>
        <taxon>Pleosporomycetidae</taxon>
        <taxon>Pleosporales</taxon>
        <taxon>Sporormiaceae</taxon>
        <taxon>Sporormia</taxon>
    </lineage>
</organism>
<dbReference type="GO" id="GO:0000035">
    <property type="term" value="F:acyl binding"/>
    <property type="evidence" value="ECO:0007669"/>
    <property type="project" value="TreeGrafter"/>
</dbReference>
<dbReference type="GO" id="GO:0000036">
    <property type="term" value="F:acyl carrier activity"/>
    <property type="evidence" value="ECO:0007669"/>
    <property type="project" value="TreeGrafter"/>
</dbReference>
<dbReference type="SUPFAM" id="SSF47336">
    <property type="entry name" value="ACP-like"/>
    <property type="match status" value="1"/>
</dbReference>
<name>A0A6A6VCX9_9PLEO</name>
<keyword evidence="9" id="KW-0249">Electron transport</keyword>
<evidence type="ECO:0000256" key="9">
    <source>
        <dbReference type="ARBA" id="ARBA00022982"/>
    </source>
</evidence>
<evidence type="ECO:0000256" key="11">
    <source>
        <dbReference type="ARBA" id="ARBA00023128"/>
    </source>
</evidence>
<evidence type="ECO:0000256" key="8">
    <source>
        <dbReference type="ARBA" id="ARBA00022946"/>
    </source>
</evidence>
<proteinExistence type="inferred from homology"/>
<keyword evidence="8" id="KW-0809">Transit peptide</keyword>
<evidence type="ECO:0000256" key="12">
    <source>
        <dbReference type="ARBA" id="ARBA00023160"/>
    </source>
</evidence>
<keyword evidence="12 13" id="KW-0275">Fatty acid biosynthesis</keyword>
<dbReference type="PROSITE" id="PS00012">
    <property type="entry name" value="PHOSPHOPANTETHEINE"/>
    <property type="match status" value="1"/>
</dbReference>
<dbReference type="EMBL" id="MU006574">
    <property type="protein sequence ID" value="KAF2747061.1"/>
    <property type="molecule type" value="Genomic_DNA"/>
</dbReference>
<dbReference type="Pfam" id="PF00550">
    <property type="entry name" value="PP-binding"/>
    <property type="match status" value="1"/>
</dbReference>
<comment type="similarity">
    <text evidence="2">Belongs to the acyl carrier protein (ACP) family.</text>
</comment>
<comment type="function">
    <text evidence="13">Carrier of the growing fatty acid chain in fatty acid biosynthesis.</text>
</comment>
<dbReference type="AlphaFoldDB" id="A0A6A6VCX9"/>
<sequence length="145" mass="15979">MFRTALLRSARQIVRAAPRCATPIARPAARGSLFQIQQAAPAVRFQAVRCYSASAGLSRDEVVGRIMDLLKNFDKVQDLSKLNPESHFVNDLGLDSLDTVEVVMAIEEPETERFANLISVKQAVDYIMAQPDGKPSLTTCRKSSN</sequence>
<evidence type="ECO:0000256" key="2">
    <source>
        <dbReference type="ARBA" id="ARBA00010930"/>
    </source>
</evidence>
<dbReference type="InterPro" id="IPR009081">
    <property type="entry name" value="PP-bd_ACP"/>
</dbReference>
<feature type="domain" description="Carrier" evidence="14">
    <location>
        <begin position="60"/>
        <end position="145"/>
    </location>
</feature>
<dbReference type="OrthoDB" id="448946at2759"/>
<evidence type="ECO:0000256" key="10">
    <source>
        <dbReference type="ARBA" id="ARBA00023098"/>
    </source>
</evidence>
<dbReference type="InterPro" id="IPR006162">
    <property type="entry name" value="Ppantetheine_attach_site"/>
</dbReference>